<dbReference type="AlphaFoldDB" id="A0AAV5N422"/>
<gene>
    <name evidence="1" type="primary">lafV</name>
    <name evidence="1" type="ORF">SOASR030_18660</name>
</gene>
<sequence>MSQIECYEPEFVRQYLNNNSQTASKPLSLCWQHEVRLSLPLNDSERCRALLASSSALELNVSMREASADFPALPDWAQSLNQASLDAVGLPGLTPEARLYALGILLSYAAKLDKEEVTTPEVIATLPKKLEELVREGALQCQFNELPSIPTLQRQLTGALGTFSFDWSLLPESPRKQAVQLQIGLFQMQDDNGLSRLHQQMMDVWRERGVPRFADMPWVFINYLYYRLYHETFPHHDTQPMPARYLTLVSDYFLLRSLLCLWMMDGDDLSDDVLVSLVAMFEAWRCGPLADEEKEALLAPHRQDEILSAISLLTN</sequence>
<dbReference type="Proteomes" id="UP001058124">
    <property type="component" value="Unassembled WGS sequence"/>
</dbReference>
<evidence type="ECO:0000313" key="1">
    <source>
        <dbReference type="EMBL" id="GKX55754.1"/>
    </source>
</evidence>
<name>A0AAV5N422_9GAMM</name>
<organism evidence="1 2">
    <name type="scientific">Leminorella grimontii</name>
    <dbReference type="NCBI Taxonomy" id="82981"/>
    <lineage>
        <taxon>Bacteria</taxon>
        <taxon>Pseudomonadati</taxon>
        <taxon>Pseudomonadota</taxon>
        <taxon>Gammaproteobacteria</taxon>
        <taxon>Enterobacterales</taxon>
        <taxon>Budviciaceae</taxon>
        <taxon>Leminorella</taxon>
    </lineage>
</organism>
<comment type="caution">
    <text evidence="1">The sequence shown here is derived from an EMBL/GenBank/DDBJ whole genome shotgun (WGS) entry which is preliminary data.</text>
</comment>
<dbReference type="RefSeq" id="WP_027273711.1">
    <property type="nucleotide sequence ID" value="NZ_BRLH01000003.1"/>
</dbReference>
<keyword evidence="2" id="KW-1185">Reference proteome</keyword>
<accession>A0AAV5N422</accession>
<reference evidence="1" key="1">
    <citation type="submission" date="2022-06" db="EMBL/GenBank/DDBJ databases">
        <title>Draft genome sequences of Leminorella grimontii str. JCM5902.</title>
        <authorList>
            <person name="Wakabayashi Y."/>
            <person name="Kojima K."/>
        </authorList>
    </citation>
    <scope>NUCLEOTIDE SEQUENCE</scope>
    <source>
        <strain evidence="1">JCM 5902</strain>
    </source>
</reference>
<dbReference type="EMBL" id="BRLH01000003">
    <property type="protein sequence ID" value="GKX55754.1"/>
    <property type="molecule type" value="Genomic_DNA"/>
</dbReference>
<protein>
    <submittedName>
        <fullName evidence="1">Lysine-N-methylase</fullName>
    </submittedName>
</protein>
<proteinExistence type="predicted"/>
<evidence type="ECO:0000313" key="2">
    <source>
        <dbReference type="Proteomes" id="UP001058124"/>
    </source>
</evidence>